<organism evidence="2 3">
    <name type="scientific">Hyphobacterium vulgare</name>
    <dbReference type="NCBI Taxonomy" id="1736751"/>
    <lineage>
        <taxon>Bacteria</taxon>
        <taxon>Pseudomonadati</taxon>
        <taxon>Pseudomonadota</taxon>
        <taxon>Alphaproteobacteria</taxon>
        <taxon>Maricaulales</taxon>
        <taxon>Maricaulaceae</taxon>
        <taxon>Hyphobacterium</taxon>
    </lineage>
</organism>
<comment type="caution">
    <text evidence="2">The sequence shown here is derived from an EMBL/GenBank/DDBJ whole genome shotgun (WGS) entry which is preliminary data.</text>
</comment>
<dbReference type="RefSeq" id="WP_343163676.1">
    <property type="nucleotide sequence ID" value="NZ_JBHRSV010000001.1"/>
</dbReference>
<keyword evidence="3" id="KW-1185">Reference proteome</keyword>
<accession>A0ABV6ZT61</accession>
<name>A0ABV6ZT61_9PROT</name>
<gene>
    <name evidence="2" type="ORF">ACFOOR_00665</name>
</gene>
<feature type="compositionally biased region" description="Basic and acidic residues" evidence="1">
    <location>
        <begin position="27"/>
        <end position="38"/>
    </location>
</feature>
<sequence length="56" mass="6251">MNETCGCSRKTPKNSPTRKAIRRLGRDILNRLEPDERLGQALENDDVGKGKTGKPE</sequence>
<reference evidence="3" key="1">
    <citation type="journal article" date="2019" name="Int. J. Syst. Evol. Microbiol.">
        <title>The Global Catalogue of Microorganisms (GCM) 10K type strain sequencing project: providing services to taxonomists for standard genome sequencing and annotation.</title>
        <authorList>
            <consortium name="The Broad Institute Genomics Platform"/>
            <consortium name="The Broad Institute Genome Sequencing Center for Infectious Disease"/>
            <person name="Wu L."/>
            <person name="Ma J."/>
        </authorList>
    </citation>
    <scope>NUCLEOTIDE SEQUENCE [LARGE SCALE GENOMIC DNA]</scope>
    <source>
        <strain evidence="3">KCTC 52487</strain>
    </source>
</reference>
<protein>
    <submittedName>
        <fullName evidence="2">Uncharacterized protein</fullName>
    </submittedName>
</protein>
<evidence type="ECO:0000313" key="3">
    <source>
        <dbReference type="Proteomes" id="UP001595379"/>
    </source>
</evidence>
<feature type="region of interest" description="Disordered" evidence="1">
    <location>
        <begin position="1"/>
        <end position="20"/>
    </location>
</feature>
<proteinExistence type="predicted"/>
<feature type="compositionally biased region" description="Basic and acidic residues" evidence="1">
    <location>
        <begin position="46"/>
        <end position="56"/>
    </location>
</feature>
<evidence type="ECO:0000256" key="1">
    <source>
        <dbReference type="SAM" id="MobiDB-lite"/>
    </source>
</evidence>
<feature type="region of interest" description="Disordered" evidence="1">
    <location>
        <begin position="27"/>
        <end position="56"/>
    </location>
</feature>
<evidence type="ECO:0000313" key="2">
    <source>
        <dbReference type="EMBL" id="MFC2924611.1"/>
    </source>
</evidence>
<dbReference type="Proteomes" id="UP001595379">
    <property type="component" value="Unassembled WGS sequence"/>
</dbReference>
<dbReference type="EMBL" id="JBHRSV010000001">
    <property type="protein sequence ID" value="MFC2924611.1"/>
    <property type="molecule type" value="Genomic_DNA"/>
</dbReference>